<dbReference type="AlphaFoldDB" id="A0A9D4JNL7"/>
<gene>
    <name evidence="2" type="ORF">DPMN_142606</name>
</gene>
<evidence type="ECO:0000313" key="3">
    <source>
        <dbReference type="Proteomes" id="UP000828390"/>
    </source>
</evidence>
<dbReference type="EMBL" id="JAIWYP010000006">
    <property type="protein sequence ID" value="KAH3814117.1"/>
    <property type="molecule type" value="Genomic_DNA"/>
</dbReference>
<feature type="compositionally biased region" description="Basic and acidic residues" evidence="1">
    <location>
        <begin position="20"/>
        <end position="41"/>
    </location>
</feature>
<name>A0A9D4JNL7_DREPO</name>
<comment type="caution">
    <text evidence="2">The sequence shown here is derived from an EMBL/GenBank/DDBJ whole genome shotgun (WGS) entry which is preliminary data.</text>
</comment>
<feature type="compositionally biased region" description="Basic residues" evidence="1">
    <location>
        <begin position="1"/>
        <end position="12"/>
    </location>
</feature>
<protein>
    <submittedName>
        <fullName evidence="2">Uncharacterized protein</fullName>
    </submittedName>
</protein>
<keyword evidence="3" id="KW-1185">Reference proteome</keyword>
<feature type="region of interest" description="Disordered" evidence="1">
    <location>
        <begin position="1"/>
        <end position="69"/>
    </location>
</feature>
<evidence type="ECO:0000313" key="2">
    <source>
        <dbReference type="EMBL" id="KAH3814117.1"/>
    </source>
</evidence>
<sequence>MSLKGRSVRRRVGQAVAKPRQREGREMRAAVDQDTAKEQRAIWRRRNAAETTSVPQSTSAPVPGPKPEG</sequence>
<feature type="compositionally biased region" description="Polar residues" evidence="1">
    <location>
        <begin position="49"/>
        <end position="60"/>
    </location>
</feature>
<organism evidence="2 3">
    <name type="scientific">Dreissena polymorpha</name>
    <name type="common">Zebra mussel</name>
    <name type="synonym">Mytilus polymorpha</name>
    <dbReference type="NCBI Taxonomy" id="45954"/>
    <lineage>
        <taxon>Eukaryota</taxon>
        <taxon>Metazoa</taxon>
        <taxon>Spiralia</taxon>
        <taxon>Lophotrochozoa</taxon>
        <taxon>Mollusca</taxon>
        <taxon>Bivalvia</taxon>
        <taxon>Autobranchia</taxon>
        <taxon>Heteroconchia</taxon>
        <taxon>Euheterodonta</taxon>
        <taxon>Imparidentia</taxon>
        <taxon>Neoheterodontei</taxon>
        <taxon>Myida</taxon>
        <taxon>Dreissenoidea</taxon>
        <taxon>Dreissenidae</taxon>
        <taxon>Dreissena</taxon>
    </lineage>
</organism>
<dbReference type="Proteomes" id="UP000828390">
    <property type="component" value="Unassembled WGS sequence"/>
</dbReference>
<reference evidence="2" key="2">
    <citation type="submission" date="2020-11" db="EMBL/GenBank/DDBJ databases">
        <authorList>
            <person name="McCartney M.A."/>
            <person name="Auch B."/>
            <person name="Kono T."/>
            <person name="Mallez S."/>
            <person name="Becker A."/>
            <person name="Gohl D.M."/>
            <person name="Silverstein K.A.T."/>
            <person name="Koren S."/>
            <person name="Bechman K.B."/>
            <person name="Herman A."/>
            <person name="Abrahante J.E."/>
            <person name="Garbe J."/>
        </authorList>
    </citation>
    <scope>NUCLEOTIDE SEQUENCE</scope>
    <source>
        <strain evidence="2">Duluth1</strain>
        <tissue evidence="2">Whole animal</tissue>
    </source>
</reference>
<accession>A0A9D4JNL7</accession>
<evidence type="ECO:0000256" key="1">
    <source>
        <dbReference type="SAM" id="MobiDB-lite"/>
    </source>
</evidence>
<proteinExistence type="predicted"/>
<reference evidence="2" key="1">
    <citation type="journal article" date="2019" name="bioRxiv">
        <title>The Genome of the Zebra Mussel, Dreissena polymorpha: A Resource for Invasive Species Research.</title>
        <authorList>
            <person name="McCartney M.A."/>
            <person name="Auch B."/>
            <person name="Kono T."/>
            <person name="Mallez S."/>
            <person name="Zhang Y."/>
            <person name="Obille A."/>
            <person name="Becker A."/>
            <person name="Abrahante J.E."/>
            <person name="Garbe J."/>
            <person name="Badalamenti J.P."/>
            <person name="Herman A."/>
            <person name="Mangelson H."/>
            <person name="Liachko I."/>
            <person name="Sullivan S."/>
            <person name="Sone E.D."/>
            <person name="Koren S."/>
            <person name="Silverstein K.A.T."/>
            <person name="Beckman K.B."/>
            <person name="Gohl D.M."/>
        </authorList>
    </citation>
    <scope>NUCLEOTIDE SEQUENCE</scope>
    <source>
        <strain evidence="2">Duluth1</strain>
        <tissue evidence="2">Whole animal</tissue>
    </source>
</reference>